<evidence type="ECO:0000256" key="5">
    <source>
        <dbReference type="ARBA" id="ARBA00022692"/>
    </source>
</evidence>
<gene>
    <name evidence="14" type="ORF">UBAL3_80630068</name>
</gene>
<comment type="similarity">
    <text evidence="3 9">Belongs to the FliF family.</text>
</comment>
<evidence type="ECO:0000256" key="7">
    <source>
        <dbReference type="ARBA" id="ARBA00023136"/>
    </source>
</evidence>
<keyword evidence="5 11" id="KW-0812">Transmembrane</keyword>
<reference evidence="14 15" key="1">
    <citation type="journal article" date="2009" name="Appl. Environ. Microbiol.">
        <title>Community genomic and proteomic analyses of chemoautotrophic iron-oxidizing "Leptospirillum rubarum" (Group II) and "Leptospirillum ferrodiazotrophum" (Group III) bacteria in acid mine drainage biofilms.</title>
        <authorList>
            <person name="Goltsman D.S."/>
            <person name="Denef V.J."/>
            <person name="Singer S.W."/>
            <person name="VerBerkmoes N.C."/>
            <person name="Lefsrud M."/>
            <person name="Mueller R.S."/>
            <person name="Dick G.J."/>
            <person name="Sun C.L."/>
            <person name="Wheeler K.E."/>
            <person name="Zemla A."/>
            <person name="Baker B.J."/>
            <person name="Hauser L."/>
            <person name="Land M."/>
            <person name="Shah M.B."/>
            <person name="Thelen M.P."/>
            <person name="Hettich R.L."/>
            <person name="Banfield J.F."/>
        </authorList>
    </citation>
    <scope>NUCLEOTIDE SEQUENCE [LARGE SCALE GENOMIC DNA]</scope>
</reference>
<keyword evidence="4" id="KW-1003">Cell membrane</keyword>
<feature type="transmembrane region" description="Helical" evidence="11">
    <location>
        <begin position="446"/>
        <end position="467"/>
    </location>
</feature>
<dbReference type="GO" id="GO:0003774">
    <property type="term" value="F:cytoskeletal motor activity"/>
    <property type="evidence" value="ECO:0007669"/>
    <property type="project" value="InterPro"/>
</dbReference>
<dbReference type="PIRSF" id="PIRSF004862">
    <property type="entry name" value="FliF"/>
    <property type="match status" value="1"/>
</dbReference>
<dbReference type="InterPro" id="IPR000067">
    <property type="entry name" value="FlgMring_FliF"/>
</dbReference>
<feature type="domain" description="Flagellar M-ring C-terminal" evidence="13">
    <location>
        <begin position="253"/>
        <end position="425"/>
    </location>
</feature>
<keyword evidence="6 11" id="KW-1133">Transmembrane helix</keyword>
<evidence type="ECO:0000259" key="13">
    <source>
        <dbReference type="Pfam" id="PF08345"/>
    </source>
</evidence>
<dbReference type="GO" id="GO:0005886">
    <property type="term" value="C:plasma membrane"/>
    <property type="evidence" value="ECO:0007669"/>
    <property type="project" value="UniProtKB-SubCell"/>
</dbReference>
<dbReference type="Proteomes" id="UP000009374">
    <property type="component" value="Unassembled WGS sequence"/>
</dbReference>
<dbReference type="InterPro" id="IPR043427">
    <property type="entry name" value="YscJ/FliF"/>
</dbReference>
<dbReference type="GO" id="GO:0071973">
    <property type="term" value="P:bacterial-type flagellum-dependent cell motility"/>
    <property type="evidence" value="ECO:0007669"/>
    <property type="project" value="InterPro"/>
</dbReference>
<keyword evidence="15" id="KW-1185">Reference proteome</keyword>
<feature type="compositionally biased region" description="Basic and acidic residues" evidence="10">
    <location>
        <begin position="492"/>
        <end position="513"/>
    </location>
</feature>
<evidence type="ECO:0000256" key="4">
    <source>
        <dbReference type="ARBA" id="ARBA00022475"/>
    </source>
</evidence>
<evidence type="ECO:0000256" key="3">
    <source>
        <dbReference type="ARBA" id="ARBA00007971"/>
    </source>
</evidence>
<feature type="region of interest" description="Disordered" evidence="10">
    <location>
        <begin position="316"/>
        <end position="336"/>
    </location>
</feature>
<dbReference type="PANTHER" id="PTHR30046">
    <property type="entry name" value="FLAGELLAR M-RING PROTEIN"/>
    <property type="match status" value="1"/>
</dbReference>
<evidence type="ECO:0000256" key="8">
    <source>
        <dbReference type="ARBA" id="ARBA00023143"/>
    </source>
</evidence>
<dbReference type="PRINTS" id="PR01009">
    <property type="entry name" value="FLGMRINGFLIF"/>
</dbReference>
<name>C6HWN5_9BACT</name>
<keyword evidence="14" id="KW-0966">Cell projection</keyword>
<dbReference type="PANTHER" id="PTHR30046:SF0">
    <property type="entry name" value="FLAGELLAR M-RING PROTEIN"/>
    <property type="match status" value="1"/>
</dbReference>
<keyword evidence="7 11" id="KW-0472">Membrane</keyword>
<evidence type="ECO:0000259" key="12">
    <source>
        <dbReference type="Pfam" id="PF01514"/>
    </source>
</evidence>
<dbReference type="Pfam" id="PF01514">
    <property type="entry name" value="YscJ_FliF"/>
    <property type="match status" value="1"/>
</dbReference>
<dbReference type="NCBIfam" id="TIGR00206">
    <property type="entry name" value="fliF"/>
    <property type="match status" value="1"/>
</dbReference>
<keyword evidence="8 9" id="KW-0975">Bacterial flagellum</keyword>
<comment type="function">
    <text evidence="9">The M ring may be actively involved in energy transduction.</text>
</comment>
<feature type="domain" description="Flagellar M-ring N-terminal" evidence="12">
    <location>
        <begin position="47"/>
        <end position="219"/>
    </location>
</feature>
<organism evidence="14 15">
    <name type="scientific">Leptospirillum ferrodiazotrophum</name>
    <dbReference type="NCBI Taxonomy" id="412449"/>
    <lineage>
        <taxon>Bacteria</taxon>
        <taxon>Pseudomonadati</taxon>
        <taxon>Nitrospirota</taxon>
        <taxon>Nitrospiria</taxon>
        <taxon>Nitrospirales</taxon>
        <taxon>Nitrospiraceae</taxon>
        <taxon>Leptospirillum</taxon>
    </lineage>
</organism>
<evidence type="ECO:0000313" key="15">
    <source>
        <dbReference type="Proteomes" id="UP000009374"/>
    </source>
</evidence>
<dbReference type="InterPro" id="IPR045851">
    <property type="entry name" value="AMP-bd_C_sf"/>
</dbReference>
<keyword evidence="14" id="KW-0282">Flagellum</keyword>
<comment type="subcellular location">
    <subcellularLocation>
        <location evidence="1 9">Bacterial flagellum basal body</location>
    </subcellularLocation>
    <subcellularLocation>
        <location evidence="2">Cell membrane</location>
        <topology evidence="2">Multi-pass membrane protein</topology>
    </subcellularLocation>
</comment>
<evidence type="ECO:0000256" key="9">
    <source>
        <dbReference type="PIRNR" id="PIRNR004862"/>
    </source>
</evidence>
<feature type="region of interest" description="Disordered" evidence="10">
    <location>
        <begin position="482"/>
        <end position="516"/>
    </location>
</feature>
<keyword evidence="14" id="KW-0969">Cilium</keyword>
<accession>C6HWN5</accession>
<dbReference type="InterPro" id="IPR006182">
    <property type="entry name" value="FliF_N_dom"/>
</dbReference>
<evidence type="ECO:0000256" key="11">
    <source>
        <dbReference type="SAM" id="Phobius"/>
    </source>
</evidence>
<evidence type="ECO:0000256" key="1">
    <source>
        <dbReference type="ARBA" id="ARBA00004117"/>
    </source>
</evidence>
<sequence>MDVLRKAMETISMWFGRLTMLQKVVAGILGAFLVGLLVFLGVVGKSADKSVLYSHLSPTDSFEISQKLDRMGISYDTDAKGTEIRVPKKQVYMLRMQLADDGLPRHHGAGFAIFNHPSLTTTDFVQHVQYLQALQSELDRTIEEMSPIALARVSIVLPRRSVFLRHQKGAHASVLVRLKPGRSLSRAQVKGVVHLVANSVEGLTPDHVTVVDNTGTILNEKHPGLIPGELTKAQLAYQAMVEHRLRNRVQSMLDQVLGEGQAVVRVNATLDFRRVEETRELYDPKGRALSEREKLREKSSGTRIVPVGVPGVLSNVPGSNGKVASPPLGPKDGTQTKYSKKKDIEHYDVSHTMSHIVLPTGTVSRISVSVLVNGKTRTVTGKTGETQIYEPRTPEELASFTRIVQNAIGFDATRGDTVVVDSVPFAAAAPEGKTQEVRMAERLKPFMPLLEIFLGGLLVLVFSLFILKPILQSMMTKSLPMPVSGPAGLPIPDREEERETVSSSKEDIARMTQEDPSQAAQVLRLWLKEK</sequence>
<dbReference type="Pfam" id="PF08345">
    <property type="entry name" value="YscJ_FliF_C"/>
    <property type="match status" value="1"/>
</dbReference>
<evidence type="ECO:0000313" key="14">
    <source>
        <dbReference type="EMBL" id="EES53011.1"/>
    </source>
</evidence>
<dbReference type="GO" id="GO:0009431">
    <property type="term" value="C:bacterial-type flagellum basal body, MS ring"/>
    <property type="evidence" value="ECO:0007669"/>
    <property type="project" value="InterPro"/>
</dbReference>
<protein>
    <recommendedName>
        <fullName evidence="9">Flagellar M-ring protein</fullName>
    </recommendedName>
</protein>
<dbReference type="InterPro" id="IPR013556">
    <property type="entry name" value="Flag_M-ring_C"/>
</dbReference>
<proteinExistence type="inferred from homology"/>
<evidence type="ECO:0000256" key="6">
    <source>
        <dbReference type="ARBA" id="ARBA00022989"/>
    </source>
</evidence>
<dbReference type="AlphaFoldDB" id="C6HWN5"/>
<dbReference type="Gene3D" id="3.30.300.30">
    <property type="match status" value="1"/>
</dbReference>
<dbReference type="EMBL" id="GG693870">
    <property type="protein sequence ID" value="EES53011.1"/>
    <property type="molecule type" value="Genomic_DNA"/>
</dbReference>
<evidence type="ECO:0000256" key="2">
    <source>
        <dbReference type="ARBA" id="ARBA00004651"/>
    </source>
</evidence>
<evidence type="ECO:0000256" key="10">
    <source>
        <dbReference type="SAM" id="MobiDB-lite"/>
    </source>
</evidence>